<comment type="caution">
    <text evidence="3">The sequence shown here is derived from an EMBL/GenBank/DDBJ whole genome shotgun (WGS) entry which is preliminary data.</text>
</comment>
<dbReference type="RefSeq" id="WP_135440782.1">
    <property type="nucleotide sequence ID" value="NZ_SRLE01000001.1"/>
</dbReference>
<dbReference type="PANTHER" id="PTHR33747">
    <property type="entry name" value="UPF0225 PROTEIN SCO1677"/>
    <property type="match status" value="1"/>
</dbReference>
<name>A0A4Z0MA75_9GAMM</name>
<gene>
    <name evidence="3" type="ORF">E4634_01275</name>
</gene>
<dbReference type="InterPro" id="IPR023006">
    <property type="entry name" value="YchJ-like"/>
</dbReference>
<dbReference type="OrthoDB" id="21421at2"/>
<dbReference type="SUPFAM" id="SSF54427">
    <property type="entry name" value="NTF2-like"/>
    <property type="match status" value="1"/>
</dbReference>
<evidence type="ECO:0000313" key="3">
    <source>
        <dbReference type="EMBL" id="TGD76205.1"/>
    </source>
</evidence>
<sequence>MVKKTTSPANAGCYCGSAEPFERCCGLYLNGDEVPASAEQLMRSRYSAFVLCNEEYLLATWSPDKRPSRVRFDSKQRWLGLSIRATSGGGARDTAGTVEFVARFKIDGKGHRLHEVSRFEKREGRWFYLDGDHL</sequence>
<organism evidence="3 4">
    <name type="scientific">Mangrovimicrobium sediminis</name>
    <dbReference type="NCBI Taxonomy" id="2562682"/>
    <lineage>
        <taxon>Bacteria</taxon>
        <taxon>Pseudomonadati</taxon>
        <taxon>Pseudomonadota</taxon>
        <taxon>Gammaproteobacteria</taxon>
        <taxon>Cellvibrionales</taxon>
        <taxon>Halieaceae</taxon>
        <taxon>Mangrovimicrobium</taxon>
    </lineage>
</organism>
<dbReference type="AlphaFoldDB" id="A0A4Z0MA75"/>
<dbReference type="EMBL" id="SRLE01000001">
    <property type="protein sequence ID" value="TGD76205.1"/>
    <property type="molecule type" value="Genomic_DNA"/>
</dbReference>
<accession>A0A4Z0MA75</accession>
<protein>
    <recommendedName>
        <fullName evidence="1">UPF0225 protein E4634_01275</fullName>
    </recommendedName>
</protein>
<dbReference type="HAMAP" id="MF_00612">
    <property type="entry name" value="UPF0225"/>
    <property type="match status" value="1"/>
</dbReference>
<dbReference type="Gene3D" id="3.10.450.50">
    <property type="match status" value="1"/>
</dbReference>
<dbReference type="Proteomes" id="UP000298050">
    <property type="component" value="Unassembled WGS sequence"/>
</dbReference>
<dbReference type="PANTHER" id="PTHR33747:SF1">
    <property type="entry name" value="ADENYLATE CYCLASE-ASSOCIATED CAP C-TERMINAL DOMAIN-CONTAINING PROTEIN"/>
    <property type="match status" value="1"/>
</dbReference>
<evidence type="ECO:0000259" key="2">
    <source>
        <dbReference type="Pfam" id="PF17775"/>
    </source>
</evidence>
<comment type="similarity">
    <text evidence="1">Belongs to the UPF0225 family.</text>
</comment>
<feature type="domain" description="YchJ-like middle NTF2-like" evidence="2">
    <location>
        <begin position="37"/>
        <end position="131"/>
    </location>
</feature>
<evidence type="ECO:0000313" key="4">
    <source>
        <dbReference type="Proteomes" id="UP000298050"/>
    </source>
</evidence>
<proteinExistence type="inferred from homology"/>
<keyword evidence="4" id="KW-1185">Reference proteome</keyword>
<dbReference type="InterPro" id="IPR048469">
    <property type="entry name" value="YchJ-like_M"/>
</dbReference>
<dbReference type="Pfam" id="PF17775">
    <property type="entry name" value="YchJ_M-like"/>
    <property type="match status" value="1"/>
</dbReference>
<evidence type="ECO:0000256" key="1">
    <source>
        <dbReference type="HAMAP-Rule" id="MF_00612"/>
    </source>
</evidence>
<dbReference type="InterPro" id="IPR032710">
    <property type="entry name" value="NTF2-like_dom_sf"/>
</dbReference>
<reference evidence="3 4" key="1">
    <citation type="submission" date="2019-04" db="EMBL/GenBank/DDBJ databases">
        <title>Taxonomy of novel Haliea sp. from mangrove soil of West Coast of India.</title>
        <authorList>
            <person name="Verma A."/>
            <person name="Kumar P."/>
            <person name="Krishnamurthi S."/>
        </authorList>
    </citation>
    <scope>NUCLEOTIDE SEQUENCE [LARGE SCALE GENOMIC DNA]</scope>
    <source>
        <strain evidence="3 4">SAOS-164</strain>
    </source>
</reference>